<reference evidence="1 2" key="1">
    <citation type="submission" date="2020-09" db="EMBL/GenBank/DDBJ databases">
        <title>De no assembly of potato wild relative species, Solanum commersonii.</title>
        <authorList>
            <person name="Cho K."/>
        </authorList>
    </citation>
    <scope>NUCLEOTIDE SEQUENCE [LARGE SCALE GENOMIC DNA]</scope>
    <source>
        <strain evidence="1">LZ3.2</strain>
        <tissue evidence="1">Leaf</tissue>
    </source>
</reference>
<comment type="caution">
    <text evidence="1">The sequence shown here is derived from an EMBL/GenBank/DDBJ whole genome shotgun (WGS) entry which is preliminary data.</text>
</comment>
<evidence type="ECO:0000313" key="1">
    <source>
        <dbReference type="EMBL" id="KAG5632353.1"/>
    </source>
</evidence>
<proteinExistence type="predicted"/>
<organism evidence="1 2">
    <name type="scientific">Solanum commersonii</name>
    <name type="common">Commerson's wild potato</name>
    <name type="synonym">Commerson's nightshade</name>
    <dbReference type="NCBI Taxonomy" id="4109"/>
    <lineage>
        <taxon>Eukaryota</taxon>
        <taxon>Viridiplantae</taxon>
        <taxon>Streptophyta</taxon>
        <taxon>Embryophyta</taxon>
        <taxon>Tracheophyta</taxon>
        <taxon>Spermatophyta</taxon>
        <taxon>Magnoliopsida</taxon>
        <taxon>eudicotyledons</taxon>
        <taxon>Gunneridae</taxon>
        <taxon>Pentapetalae</taxon>
        <taxon>asterids</taxon>
        <taxon>lamiids</taxon>
        <taxon>Solanales</taxon>
        <taxon>Solanaceae</taxon>
        <taxon>Solanoideae</taxon>
        <taxon>Solaneae</taxon>
        <taxon>Solanum</taxon>
    </lineage>
</organism>
<dbReference type="AlphaFoldDB" id="A0A9J6B6Q1"/>
<keyword evidence="2" id="KW-1185">Reference proteome</keyword>
<accession>A0A9J6B6Q1</accession>
<gene>
    <name evidence="1" type="ORF">H5410_004070</name>
</gene>
<evidence type="ECO:0000313" key="2">
    <source>
        <dbReference type="Proteomes" id="UP000824120"/>
    </source>
</evidence>
<dbReference type="Proteomes" id="UP000824120">
    <property type="component" value="Chromosome 1"/>
</dbReference>
<dbReference type="EMBL" id="JACXVP010000001">
    <property type="protein sequence ID" value="KAG5632353.1"/>
    <property type="molecule type" value="Genomic_DNA"/>
</dbReference>
<name>A0A9J6B6Q1_SOLCO</name>
<sequence length="83" mass="9278">MLPSNLNSRLVEVNGKLVQDFGYGMLKINGKSSALTIRLGVFFTGVQNICCSHQLYTPQFVCDKIPSAHPQYLIYTHSPIFES</sequence>
<protein>
    <submittedName>
        <fullName evidence="1">Uncharacterized protein</fullName>
    </submittedName>
</protein>